<dbReference type="EMBL" id="MHUC01000003">
    <property type="protein sequence ID" value="OHA71350.1"/>
    <property type="molecule type" value="Genomic_DNA"/>
</dbReference>
<evidence type="ECO:0000313" key="2">
    <source>
        <dbReference type="EMBL" id="OHA71350.1"/>
    </source>
</evidence>
<organism evidence="2 3">
    <name type="scientific">Candidatus Wildermuthbacteria bacterium RIFCSPHIGHO2_12_FULL_40_12</name>
    <dbReference type="NCBI Taxonomy" id="1802457"/>
    <lineage>
        <taxon>Bacteria</taxon>
        <taxon>Candidatus Wildermuthiibacteriota</taxon>
    </lineage>
</organism>
<evidence type="ECO:0000313" key="3">
    <source>
        <dbReference type="Proteomes" id="UP000177078"/>
    </source>
</evidence>
<name>A0A1G2RET6_9BACT</name>
<proteinExistence type="predicted"/>
<sequence length="62" mass="6850">MVYDTPRSLYLSAGRQVNSETWRCLFENIRTEMAGLGGRNSPPQPPPPATPSLGQTEFLAEL</sequence>
<protein>
    <submittedName>
        <fullName evidence="2">Uncharacterized protein</fullName>
    </submittedName>
</protein>
<reference evidence="2 3" key="1">
    <citation type="journal article" date="2016" name="Nat. Commun.">
        <title>Thousands of microbial genomes shed light on interconnected biogeochemical processes in an aquifer system.</title>
        <authorList>
            <person name="Anantharaman K."/>
            <person name="Brown C.T."/>
            <person name="Hug L.A."/>
            <person name="Sharon I."/>
            <person name="Castelle C.J."/>
            <person name="Probst A.J."/>
            <person name="Thomas B.C."/>
            <person name="Singh A."/>
            <person name="Wilkins M.J."/>
            <person name="Karaoz U."/>
            <person name="Brodie E.L."/>
            <person name="Williams K.H."/>
            <person name="Hubbard S.S."/>
            <person name="Banfield J.F."/>
        </authorList>
    </citation>
    <scope>NUCLEOTIDE SEQUENCE [LARGE SCALE GENOMIC DNA]</scope>
</reference>
<dbReference type="AlphaFoldDB" id="A0A1G2RET6"/>
<comment type="caution">
    <text evidence="2">The sequence shown here is derived from an EMBL/GenBank/DDBJ whole genome shotgun (WGS) entry which is preliminary data.</text>
</comment>
<evidence type="ECO:0000256" key="1">
    <source>
        <dbReference type="SAM" id="MobiDB-lite"/>
    </source>
</evidence>
<feature type="region of interest" description="Disordered" evidence="1">
    <location>
        <begin position="34"/>
        <end position="62"/>
    </location>
</feature>
<dbReference type="Proteomes" id="UP000177078">
    <property type="component" value="Unassembled WGS sequence"/>
</dbReference>
<gene>
    <name evidence="2" type="ORF">A3F15_02920</name>
</gene>
<accession>A0A1G2RET6</accession>